<dbReference type="InterPro" id="IPR019756">
    <property type="entry name" value="Pept_S26A_signal_pept_1_Ser-AS"/>
</dbReference>
<keyword evidence="7" id="KW-1133">Transmembrane helix</keyword>
<dbReference type="Gene3D" id="2.10.109.10">
    <property type="entry name" value="Umud Fragment, subunit A"/>
    <property type="match status" value="1"/>
</dbReference>
<feature type="transmembrane region" description="Helical" evidence="7">
    <location>
        <begin position="14"/>
        <end position="33"/>
    </location>
</feature>
<evidence type="ECO:0000259" key="9">
    <source>
        <dbReference type="Pfam" id="PF10502"/>
    </source>
</evidence>
<name>A0A1F5I3A8_9BACT</name>
<comment type="catalytic activity">
    <reaction evidence="1 7">
        <text>Cleavage of hydrophobic, N-terminal signal or leader sequences from secreted and periplasmic proteins.</text>
        <dbReference type="EC" id="3.4.21.89"/>
    </reaction>
</comment>
<dbReference type="STRING" id="1797729.A3A60_02385"/>
<evidence type="ECO:0000256" key="5">
    <source>
        <dbReference type="ARBA" id="ARBA00022801"/>
    </source>
</evidence>
<dbReference type="PROSITE" id="PS00501">
    <property type="entry name" value="SPASE_I_1"/>
    <property type="match status" value="1"/>
</dbReference>
<evidence type="ECO:0000256" key="3">
    <source>
        <dbReference type="ARBA" id="ARBA00013208"/>
    </source>
</evidence>
<dbReference type="InterPro" id="IPR036286">
    <property type="entry name" value="LexA/Signal_pep-like_sf"/>
</dbReference>
<evidence type="ECO:0000256" key="2">
    <source>
        <dbReference type="ARBA" id="ARBA00009370"/>
    </source>
</evidence>
<dbReference type="NCBIfam" id="TIGR02227">
    <property type="entry name" value="sigpep_I_bact"/>
    <property type="match status" value="1"/>
</dbReference>
<dbReference type="GO" id="GO:0016020">
    <property type="term" value="C:membrane"/>
    <property type="evidence" value="ECO:0007669"/>
    <property type="project" value="UniProtKB-SubCell"/>
</dbReference>
<dbReference type="InterPro" id="IPR019533">
    <property type="entry name" value="Peptidase_S26"/>
</dbReference>
<accession>A0A1F5I3A8</accession>
<comment type="subcellular location">
    <subcellularLocation>
        <location evidence="8">Membrane</location>
        <topology evidence="8">Single-pass type II membrane protein</topology>
    </subcellularLocation>
</comment>
<dbReference type="SUPFAM" id="SSF51306">
    <property type="entry name" value="LexA/Signal peptidase"/>
    <property type="match status" value="1"/>
</dbReference>
<dbReference type="Proteomes" id="UP000179227">
    <property type="component" value="Unassembled WGS sequence"/>
</dbReference>
<dbReference type="Pfam" id="PF10502">
    <property type="entry name" value="Peptidase_S26"/>
    <property type="match status" value="1"/>
</dbReference>
<organism evidence="10 11">
    <name type="scientific">Candidatus Curtissbacteria bacterium RIFCSPLOWO2_01_FULL_42_26</name>
    <dbReference type="NCBI Taxonomy" id="1797729"/>
    <lineage>
        <taxon>Bacteria</taxon>
        <taxon>Candidatus Curtissiibacteriota</taxon>
    </lineage>
</organism>
<dbReference type="PRINTS" id="PR00727">
    <property type="entry name" value="LEADERPTASE"/>
</dbReference>
<comment type="caution">
    <text evidence="10">The sequence shown here is derived from an EMBL/GenBank/DDBJ whole genome shotgun (WGS) entry which is preliminary data.</text>
</comment>
<dbReference type="GO" id="GO:0004252">
    <property type="term" value="F:serine-type endopeptidase activity"/>
    <property type="evidence" value="ECO:0007669"/>
    <property type="project" value="InterPro"/>
</dbReference>
<protein>
    <recommendedName>
        <fullName evidence="3 7">Signal peptidase I</fullName>
        <ecNumber evidence="3 7">3.4.21.89</ecNumber>
    </recommendedName>
</protein>
<dbReference type="EC" id="3.4.21.89" evidence="3 7"/>
<dbReference type="CDD" id="cd06530">
    <property type="entry name" value="S26_SPase_I"/>
    <property type="match status" value="1"/>
</dbReference>
<keyword evidence="5 7" id="KW-0378">Hydrolase</keyword>
<evidence type="ECO:0000313" key="10">
    <source>
        <dbReference type="EMBL" id="OGE10810.1"/>
    </source>
</evidence>
<evidence type="ECO:0000256" key="1">
    <source>
        <dbReference type="ARBA" id="ARBA00000677"/>
    </source>
</evidence>
<dbReference type="InterPro" id="IPR019758">
    <property type="entry name" value="Pept_S26A_signal_pept_1_CS"/>
</dbReference>
<evidence type="ECO:0000313" key="11">
    <source>
        <dbReference type="Proteomes" id="UP000179227"/>
    </source>
</evidence>
<evidence type="ECO:0000256" key="6">
    <source>
        <dbReference type="PIRSR" id="PIRSR600223-1"/>
    </source>
</evidence>
<keyword evidence="4 7" id="KW-0645">Protease</keyword>
<sequence>MTLKEAIYATVREIVQTALISLGIFLFVYVFLIQPHKVQGVSMEPTFENAELLLTEKISYRVSRIQRGDVVVFAAPVDKKVDFIKRIIGLPGENIEIKESSIYINGLKLDESYINVPTPGDINLNLGNDEFFVLGDNRGASSDSRSFGSIKRKSMKGKVWLVYWPIVKSQDSQGARIFSHVHYSIPN</sequence>
<dbReference type="PROSITE" id="PS00760">
    <property type="entry name" value="SPASE_I_2"/>
    <property type="match status" value="1"/>
</dbReference>
<keyword evidence="7" id="KW-0472">Membrane</keyword>
<proteinExistence type="inferred from homology"/>
<dbReference type="GO" id="GO:0009003">
    <property type="term" value="F:signal peptidase activity"/>
    <property type="evidence" value="ECO:0007669"/>
    <property type="project" value="UniProtKB-EC"/>
</dbReference>
<evidence type="ECO:0000256" key="7">
    <source>
        <dbReference type="RuleBase" id="RU003993"/>
    </source>
</evidence>
<feature type="active site" evidence="6">
    <location>
        <position position="42"/>
    </location>
</feature>
<dbReference type="AlphaFoldDB" id="A0A1F5I3A8"/>
<dbReference type="PANTHER" id="PTHR43390:SF1">
    <property type="entry name" value="CHLOROPLAST PROCESSING PEPTIDASE"/>
    <property type="match status" value="1"/>
</dbReference>
<dbReference type="InterPro" id="IPR000223">
    <property type="entry name" value="Pept_S26A_signal_pept_1"/>
</dbReference>
<dbReference type="PROSITE" id="PS00761">
    <property type="entry name" value="SPASE_I_3"/>
    <property type="match status" value="1"/>
</dbReference>
<reference evidence="10 11" key="1">
    <citation type="journal article" date="2016" name="Nat. Commun.">
        <title>Thousands of microbial genomes shed light on interconnected biogeochemical processes in an aquifer system.</title>
        <authorList>
            <person name="Anantharaman K."/>
            <person name="Brown C.T."/>
            <person name="Hug L.A."/>
            <person name="Sharon I."/>
            <person name="Castelle C.J."/>
            <person name="Probst A.J."/>
            <person name="Thomas B.C."/>
            <person name="Singh A."/>
            <person name="Wilkins M.J."/>
            <person name="Karaoz U."/>
            <person name="Brodie E.L."/>
            <person name="Williams K.H."/>
            <person name="Hubbard S.S."/>
            <person name="Banfield J.F."/>
        </authorList>
    </citation>
    <scope>NUCLEOTIDE SEQUENCE [LARGE SCALE GENOMIC DNA]</scope>
</reference>
<dbReference type="InterPro" id="IPR019757">
    <property type="entry name" value="Pept_S26A_signal_pept_1_Lys-AS"/>
</dbReference>
<gene>
    <name evidence="10" type="ORF">A3A60_02385</name>
</gene>
<feature type="active site" evidence="6">
    <location>
        <position position="85"/>
    </location>
</feature>
<feature type="domain" description="Peptidase S26" evidence="9">
    <location>
        <begin position="12"/>
        <end position="164"/>
    </location>
</feature>
<evidence type="ECO:0000256" key="8">
    <source>
        <dbReference type="RuleBase" id="RU362042"/>
    </source>
</evidence>
<keyword evidence="7" id="KW-0812">Transmembrane</keyword>
<dbReference type="PANTHER" id="PTHR43390">
    <property type="entry name" value="SIGNAL PEPTIDASE I"/>
    <property type="match status" value="1"/>
</dbReference>
<evidence type="ECO:0000256" key="4">
    <source>
        <dbReference type="ARBA" id="ARBA00022670"/>
    </source>
</evidence>
<comment type="similarity">
    <text evidence="2 8">Belongs to the peptidase S26 family.</text>
</comment>
<dbReference type="EMBL" id="MFBS01000006">
    <property type="protein sequence ID" value="OGE10810.1"/>
    <property type="molecule type" value="Genomic_DNA"/>
</dbReference>
<dbReference type="GO" id="GO:0006465">
    <property type="term" value="P:signal peptide processing"/>
    <property type="evidence" value="ECO:0007669"/>
    <property type="project" value="InterPro"/>
</dbReference>